<evidence type="ECO:0000259" key="1">
    <source>
        <dbReference type="PROSITE" id="PS50943"/>
    </source>
</evidence>
<dbReference type="InterPro" id="IPR010982">
    <property type="entry name" value="Lambda_DNA-bd_dom_sf"/>
</dbReference>
<organism evidence="2">
    <name type="scientific">Vibrio alginolyticus</name>
    <dbReference type="NCBI Taxonomy" id="663"/>
    <lineage>
        <taxon>Bacteria</taxon>
        <taxon>Pseudomonadati</taxon>
        <taxon>Pseudomonadota</taxon>
        <taxon>Gammaproteobacteria</taxon>
        <taxon>Vibrionales</taxon>
        <taxon>Vibrionaceae</taxon>
        <taxon>Vibrio</taxon>
    </lineage>
</organism>
<name>A0A1W6TZH9_VIBAL</name>
<evidence type="ECO:0000313" key="2">
    <source>
        <dbReference type="EMBL" id="ARP21236.1"/>
    </source>
</evidence>
<proteinExistence type="predicted"/>
<gene>
    <name evidence="2" type="ORF">K05K4_45190</name>
</gene>
<dbReference type="InterPro" id="IPR001387">
    <property type="entry name" value="Cro/C1-type_HTH"/>
</dbReference>
<feature type="domain" description="HTH cro/C1-type" evidence="1">
    <location>
        <begin position="11"/>
        <end position="65"/>
    </location>
</feature>
<dbReference type="Gene3D" id="1.10.260.40">
    <property type="entry name" value="lambda repressor-like DNA-binding domains"/>
    <property type="match status" value="1"/>
</dbReference>
<dbReference type="AlphaFoldDB" id="A0A1W6TZH9"/>
<protein>
    <recommendedName>
        <fullName evidence="1">HTH cro/C1-type domain-containing protein</fullName>
    </recommendedName>
</protein>
<dbReference type="Pfam" id="PF13443">
    <property type="entry name" value="HTH_26"/>
    <property type="match status" value="1"/>
</dbReference>
<dbReference type="GO" id="GO:0003677">
    <property type="term" value="F:DNA binding"/>
    <property type="evidence" value="ECO:0007669"/>
    <property type="project" value="InterPro"/>
</dbReference>
<reference evidence="2" key="1">
    <citation type="submission" date="2016-10" db="EMBL/GenBank/DDBJ databases">
        <title>The High Quality Genome of Vibrio alginolyticus K01M1.</title>
        <authorList>
            <person name="Wendling C."/>
            <person name="Chibani C.M."/>
            <person name="Hertel R."/>
            <person name="Sproer C."/>
            <person name="Bunk B."/>
            <person name="Overmann J."/>
            <person name="Roth O."/>
            <person name="Liesegang H."/>
        </authorList>
    </citation>
    <scope>NUCLEOTIDE SEQUENCE</scope>
    <source>
        <strain evidence="2">K05K4</strain>
    </source>
</reference>
<dbReference type="EMBL" id="CP017903">
    <property type="protein sequence ID" value="ARP21236.1"/>
    <property type="molecule type" value="Genomic_DNA"/>
</dbReference>
<dbReference type="RefSeq" id="WP_086047513.1">
    <property type="nucleotide sequence ID" value="NZ_CP017890.1"/>
</dbReference>
<dbReference type="PROSITE" id="PS50943">
    <property type="entry name" value="HTH_CROC1"/>
    <property type="match status" value="1"/>
</dbReference>
<sequence>MSESYTLIKELKRQLKLAGLHYADVAQHLNLSEGSVKRLLAEGQHISLERLERICQLIGLEMAELFKLAAAHNKGLESLTLEQEKQLVDDKALLLVAICVVNGYQFEQIVQQYTFNELELVQKLAHLDRLNIIDLQPNNKIRLRISPTFKWQMGGPIQRFFQQQVQDAFFQSYFSGEDEKFSMATGLMSVPSNKKLQQKLQKVIDEFYQACQSDSSLDMDEKHGTSLIIAMRRWTFPLFEPWERKLTNKSRN</sequence>
<dbReference type="SUPFAM" id="SSF47413">
    <property type="entry name" value="lambda repressor-like DNA-binding domains"/>
    <property type="match status" value="1"/>
</dbReference>
<dbReference type="SMART" id="SM00530">
    <property type="entry name" value="HTH_XRE"/>
    <property type="match status" value="1"/>
</dbReference>
<accession>A0A1W6TZH9</accession>
<dbReference type="CDD" id="cd00093">
    <property type="entry name" value="HTH_XRE"/>
    <property type="match status" value="1"/>
</dbReference>